<name>A0ABP7XQW7_9ACTN</name>
<evidence type="ECO:0000256" key="5">
    <source>
        <dbReference type="ARBA" id="ARBA00023224"/>
    </source>
</evidence>
<evidence type="ECO:0000313" key="11">
    <source>
        <dbReference type="EMBL" id="GAA4124046.1"/>
    </source>
</evidence>
<keyword evidence="3" id="KW-0812">Transmembrane</keyword>
<evidence type="ECO:0000256" key="4">
    <source>
        <dbReference type="ARBA" id="ARBA00022989"/>
    </source>
</evidence>
<dbReference type="SMART" id="SM00065">
    <property type="entry name" value="GAF"/>
    <property type="match status" value="1"/>
</dbReference>
<dbReference type="InterPro" id="IPR004089">
    <property type="entry name" value="MCPsignal_dom"/>
</dbReference>
<evidence type="ECO:0000259" key="9">
    <source>
        <dbReference type="PROSITE" id="PS50192"/>
    </source>
</evidence>
<feature type="domain" description="Methyl-accepting transducer" evidence="8">
    <location>
        <begin position="383"/>
        <end position="598"/>
    </location>
</feature>
<dbReference type="Pfam" id="PF13185">
    <property type="entry name" value="GAF_2"/>
    <property type="match status" value="1"/>
</dbReference>
<dbReference type="Pfam" id="PF00015">
    <property type="entry name" value="MCPsignal"/>
    <property type="match status" value="1"/>
</dbReference>
<feature type="domain" description="HAMP" evidence="10">
    <location>
        <begin position="311"/>
        <end position="364"/>
    </location>
</feature>
<dbReference type="InterPro" id="IPR013656">
    <property type="entry name" value="PAS_4"/>
</dbReference>
<proteinExistence type="inferred from homology"/>
<evidence type="ECO:0000256" key="1">
    <source>
        <dbReference type="ARBA" id="ARBA00004429"/>
    </source>
</evidence>
<dbReference type="Gene3D" id="3.30.450.20">
    <property type="entry name" value="PAS domain"/>
    <property type="match status" value="1"/>
</dbReference>
<keyword evidence="4" id="KW-1133">Transmembrane helix</keyword>
<sequence length="627" mass="65649">MSVHLLAASAAALDTEDFAHAYDQLPTPVMIADTDLVIRYLNAASQRALQRVEAHLPVPATAVLGSSLDVFHRHPQHQRRILADTSALPRRALIDVGPEVLELTVTTVRDRAGVVVGSMAVWDVVTDRVRQDEERIAGERDAAAANRVEVGVAAAVDADAAVLTAIERVREEFGWAYGSFWRIEDDGRLHCAAESGTVSPEFAQLTRTASFAEGEGLAGRAWAARDLVHTADLGAMTDCVRAPVAHRLGIRSGVCLPITHGGVVIGTMDFLTTETVHLSERRLDVLRTVGRLVSNGIERLAREEEDRRRGMQIAMRVQQILAAVERAAEGDLSQDLELAGEEDPATAIAVAFNAMLAQQRSALGRLAETTTGLGEAGAHLGGLAGSMAADAGLTDERARSASTSAAEVSAAVSSVAAAAEEMTASIREIAHSATEAAAVAATAVEAATGARTTVASLGESSTEIGEVLKLITSIARQTNLLALNATIEAARAGDAGKGFAVVAGEVKELAKETARATEDIGRRVEAIQGDSAEAATSIARIAEVIGRISDLQTSIASAVEQQTATTNEIARSVSEAAEGAEQIARDVTDVVGAAASTLEGTRRTRDALGDMAQMGTTLEELVGAFRF</sequence>
<dbReference type="SMART" id="SM00283">
    <property type="entry name" value="MA"/>
    <property type="match status" value="1"/>
</dbReference>
<dbReference type="Gene3D" id="3.30.450.40">
    <property type="match status" value="1"/>
</dbReference>
<dbReference type="SUPFAM" id="SSF55781">
    <property type="entry name" value="GAF domain-like"/>
    <property type="match status" value="1"/>
</dbReference>
<keyword evidence="4" id="KW-0472">Membrane</keyword>
<dbReference type="Proteomes" id="UP001501495">
    <property type="component" value="Unassembled WGS sequence"/>
</dbReference>
<evidence type="ECO:0000256" key="6">
    <source>
        <dbReference type="ARBA" id="ARBA00029447"/>
    </source>
</evidence>
<keyword evidence="2" id="KW-0997">Cell inner membrane</keyword>
<evidence type="ECO:0000256" key="3">
    <source>
        <dbReference type="ARBA" id="ARBA00022692"/>
    </source>
</evidence>
<dbReference type="PANTHER" id="PTHR32089">
    <property type="entry name" value="METHYL-ACCEPTING CHEMOTAXIS PROTEIN MCPB"/>
    <property type="match status" value="1"/>
</dbReference>
<accession>A0ABP7XQW7</accession>
<evidence type="ECO:0000259" key="10">
    <source>
        <dbReference type="PROSITE" id="PS50885"/>
    </source>
</evidence>
<feature type="domain" description="T-SNARE coiled-coil homology" evidence="9">
    <location>
        <begin position="528"/>
        <end position="590"/>
    </location>
</feature>
<evidence type="ECO:0000259" key="8">
    <source>
        <dbReference type="PROSITE" id="PS50111"/>
    </source>
</evidence>
<keyword evidence="2" id="KW-1003">Cell membrane</keyword>
<reference evidence="12" key="1">
    <citation type="journal article" date="2019" name="Int. J. Syst. Evol. Microbiol.">
        <title>The Global Catalogue of Microorganisms (GCM) 10K type strain sequencing project: providing services to taxonomists for standard genome sequencing and annotation.</title>
        <authorList>
            <consortium name="The Broad Institute Genomics Platform"/>
            <consortium name="The Broad Institute Genome Sequencing Center for Infectious Disease"/>
            <person name="Wu L."/>
            <person name="Ma J."/>
        </authorList>
    </citation>
    <scope>NUCLEOTIDE SEQUENCE [LARGE SCALE GENOMIC DNA]</scope>
    <source>
        <strain evidence="12">JCM 16703</strain>
    </source>
</reference>
<protein>
    <recommendedName>
        <fullName evidence="13">Methyl-accepting chemotaxis protein</fullName>
    </recommendedName>
</protein>
<comment type="subcellular location">
    <subcellularLocation>
        <location evidence="1">Cell inner membrane</location>
        <topology evidence="1">Multi-pass membrane protein</topology>
    </subcellularLocation>
</comment>
<dbReference type="InterPro" id="IPR000727">
    <property type="entry name" value="T_SNARE_dom"/>
</dbReference>
<dbReference type="InterPro" id="IPR003660">
    <property type="entry name" value="HAMP_dom"/>
</dbReference>
<keyword evidence="5 7" id="KW-0807">Transducer</keyword>
<dbReference type="PROSITE" id="PS50111">
    <property type="entry name" value="CHEMOTAXIS_TRANSDUC_2"/>
    <property type="match status" value="1"/>
</dbReference>
<dbReference type="InterPro" id="IPR029016">
    <property type="entry name" value="GAF-like_dom_sf"/>
</dbReference>
<dbReference type="Pfam" id="PF08448">
    <property type="entry name" value="PAS_4"/>
    <property type="match status" value="1"/>
</dbReference>
<evidence type="ECO:0008006" key="13">
    <source>
        <dbReference type="Google" id="ProtNLM"/>
    </source>
</evidence>
<dbReference type="EMBL" id="BAAAZH010000024">
    <property type="protein sequence ID" value="GAA4124046.1"/>
    <property type="molecule type" value="Genomic_DNA"/>
</dbReference>
<dbReference type="SUPFAM" id="SSF58104">
    <property type="entry name" value="Methyl-accepting chemotaxis protein (MCP) signaling domain"/>
    <property type="match status" value="1"/>
</dbReference>
<dbReference type="PROSITE" id="PS50192">
    <property type="entry name" value="T_SNARE"/>
    <property type="match status" value="1"/>
</dbReference>
<gene>
    <name evidence="11" type="ORF">GCM10022215_31360</name>
</gene>
<dbReference type="PANTHER" id="PTHR32089:SF112">
    <property type="entry name" value="LYSOZYME-LIKE PROTEIN-RELATED"/>
    <property type="match status" value="1"/>
</dbReference>
<evidence type="ECO:0000256" key="7">
    <source>
        <dbReference type="PROSITE-ProRule" id="PRU00284"/>
    </source>
</evidence>
<comment type="similarity">
    <text evidence="6">Belongs to the methyl-accepting chemotaxis (MCP) protein family.</text>
</comment>
<dbReference type="PROSITE" id="PS50885">
    <property type="entry name" value="HAMP"/>
    <property type="match status" value="1"/>
</dbReference>
<dbReference type="Gene3D" id="1.10.287.950">
    <property type="entry name" value="Methyl-accepting chemotaxis protein"/>
    <property type="match status" value="1"/>
</dbReference>
<organism evidence="11 12">
    <name type="scientific">Nocardioides fonticola</name>
    <dbReference type="NCBI Taxonomy" id="450363"/>
    <lineage>
        <taxon>Bacteria</taxon>
        <taxon>Bacillati</taxon>
        <taxon>Actinomycetota</taxon>
        <taxon>Actinomycetes</taxon>
        <taxon>Propionibacteriales</taxon>
        <taxon>Nocardioidaceae</taxon>
        <taxon>Nocardioides</taxon>
    </lineage>
</organism>
<evidence type="ECO:0000313" key="12">
    <source>
        <dbReference type="Proteomes" id="UP001501495"/>
    </source>
</evidence>
<dbReference type="InterPro" id="IPR003018">
    <property type="entry name" value="GAF"/>
</dbReference>
<keyword evidence="12" id="KW-1185">Reference proteome</keyword>
<dbReference type="RefSeq" id="WP_344734399.1">
    <property type="nucleotide sequence ID" value="NZ_BAAAZH010000024.1"/>
</dbReference>
<comment type="caution">
    <text evidence="11">The sequence shown here is derived from an EMBL/GenBank/DDBJ whole genome shotgun (WGS) entry which is preliminary data.</text>
</comment>
<evidence type="ECO:0000256" key="2">
    <source>
        <dbReference type="ARBA" id="ARBA00022519"/>
    </source>
</evidence>